<feature type="coiled-coil region" evidence="10">
    <location>
        <begin position="153"/>
        <end position="190"/>
    </location>
</feature>
<dbReference type="InterPro" id="IPR013918">
    <property type="entry name" value="Nucleotide_exch_fac_Fes1"/>
</dbReference>
<dbReference type="SUPFAM" id="SSF48371">
    <property type="entry name" value="ARM repeat"/>
    <property type="match status" value="1"/>
</dbReference>
<keyword evidence="4" id="KW-0813">Transport</keyword>
<evidence type="ECO:0000256" key="8">
    <source>
        <dbReference type="ARBA" id="ARBA00023010"/>
    </source>
</evidence>
<proteinExistence type="inferred from homology"/>
<comment type="subcellular location">
    <subcellularLocation>
        <location evidence="1">Endoplasmic reticulum lumen</location>
    </subcellularLocation>
</comment>
<keyword evidence="5 12" id="KW-0732">Signal</keyword>
<dbReference type="PANTHER" id="PTHR19316">
    <property type="entry name" value="PROTEIN FOLDING REGULATOR"/>
    <property type="match status" value="1"/>
</dbReference>
<feature type="chain" id="PRO_5045390958" description="Nucleotide exchange factor SIL1" evidence="12">
    <location>
        <begin position="26"/>
        <end position="488"/>
    </location>
</feature>
<evidence type="ECO:0000256" key="2">
    <source>
        <dbReference type="ARBA" id="ARBA00010588"/>
    </source>
</evidence>
<keyword evidence="10" id="KW-0175">Coiled coil</keyword>
<evidence type="ECO:0000256" key="3">
    <source>
        <dbReference type="ARBA" id="ARBA00015352"/>
    </source>
</evidence>
<evidence type="ECO:0000256" key="1">
    <source>
        <dbReference type="ARBA" id="ARBA00004319"/>
    </source>
</evidence>
<feature type="region of interest" description="Disordered" evidence="11">
    <location>
        <begin position="29"/>
        <end position="51"/>
    </location>
</feature>
<sequence>MKFSIILWSSLYVLCLVCLLTEVTSHAENKENSVQQQIKPESGSGGERRKNHNAIIIVEGDDNDDDDDDHVTIHDGEEEELEVFYPTKEWQVVKEGQAIPAGLHIKMNLQTGIKEAKLMDEDDKDEGNKDDLKYWEAGDRSGMINTDKKFFTKEELKDALKKFKANEDDVKEKDKEIKNKFRSYEELKKDFEDMNYNVESDVDVMMRLISKYQQSGVTMEEKQLILNDLEYYVHQIDNARDLATIGGLEIIIKGLNDTEEIIRRECAFVLGSAVQSNPKVQVQAVEGGAIHLLLHLLSSNQPIGVQKKAIYALSSLIRQFPYAQNKFLQLGGLSIFSSLFKQSDISVLPLKLKVITLLHDLLAEQRNVMDSLINDSVNQERMRQYNEVLLLPAMLEQGWCELIPTLLQVPEHDGREKVLQAMEIMLDSCRKEYTNQSLIEQLRTLQSEYEKLAMEEVTENSDDFYFTGIKDLIVNVLDELHMHGHSEL</sequence>
<dbReference type="RefSeq" id="XP_002737127.1">
    <property type="nucleotide sequence ID" value="XM_002737081.2"/>
</dbReference>
<keyword evidence="8" id="KW-0811">Translocation</keyword>
<evidence type="ECO:0000256" key="9">
    <source>
        <dbReference type="ARBA" id="ARBA00023180"/>
    </source>
</evidence>
<dbReference type="Pfam" id="PF08609">
    <property type="entry name" value="Fes1"/>
    <property type="match status" value="1"/>
</dbReference>
<feature type="domain" description="Nucleotide exchange factor Fes1" evidence="13">
    <location>
        <begin position="165"/>
        <end position="242"/>
    </location>
</feature>
<evidence type="ECO:0000256" key="12">
    <source>
        <dbReference type="SAM" id="SignalP"/>
    </source>
</evidence>
<dbReference type="Proteomes" id="UP000694865">
    <property type="component" value="Unplaced"/>
</dbReference>
<dbReference type="InterPro" id="IPR016024">
    <property type="entry name" value="ARM-type_fold"/>
</dbReference>
<accession>A0ABM0GTN3</accession>
<keyword evidence="7" id="KW-0653">Protein transport</keyword>
<gene>
    <name evidence="15" type="primary">LOC100370668</name>
</gene>
<keyword evidence="14" id="KW-1185">Reference proteome</keyword>
<evidence type="ECO:0000313" key="14">
    <source>
        <dbReference type="Proteomes" id="UP000694865"/>
    </source>
</evidence>
<dbReference type="Gene3D" id="1.25.10.10">
    <property type="entry name" value="Leucine-rich Repeat Variant"/>
    <property type="match status" value="1"/>
</dbReference>
<reference evidence="15" key="1">
    <citation type="submission" date="2025-08" db="UniProtKB">
        <authorList>
            <consortium name="RefSeq"/>
        </authorList>
    </citation>
    <scope>IDENTIFICATION</scope>
    <source>
        <tissue evidence="15">Testes</tissue>
    </source>
</reference>
<dbReference type="InterPro" id="IPR011989">
    <property type="entry name" value="ARM-like"/>
</dbReference>
<keyword evidence="6" id="KW-0256">Endoplasmic reticulum</keyword>
<evidence type="ECO:0000313" key="15">
    <source>
        <dbReference type="RefSeq" id="XP_002737127.1"/>
    </source>
</evidence>
<dbReference type="PANTHER" id="PTHR19316:SF35">
    <property type="entry name" value="NUCLEOTIDE EXCHANGE FACTOR SIL1"/>
    <property type="match status" value="1"/>
</dbReference>
<dbReference type="GeneID" id="100370668"/>
<keyword evidence="9" id="KW-0325">Glycoprotein</keyword>
<evidence type="ECO:0000256" key="10">
    <source>
        <dbReference type="SAM" id="Coils"/>
    </source>
</evidence>
<dbReference type="InterPro" id="IPR050693">
    <property type="entry name" value="Hsp70_NEF-Inhibitors"/>
</dbReference>
<evidence type="ECO:0000256" key="4">
    <source>
        <dbReference type="ARBA" id="ARBA00022448"/>
    </source>
</evidence>
<evidence type="ECO:0000256" key="5">
    <source>
        <dbReference type="ARBA" id="ARBA00022729"/>
    </source>
</evidence>
<evidence type="ECO:0000256" key="11">
    <source>
        <dbReference type="SAM" id="MobiDB-lite"/>
    </source>
</evidence>
<name>A0ABM0GTN3_SACKO</name>
<comment type="similarity">
    <text evidence="2">Belongs to the SIL1 family.</text>
</comment>
<protein>
    <recommendedName>
        <fullName evidence="3">Nucleotide exchange factor SIL1</fullName>
    </recommendedName>
</protein>
<evidence type="ECO:0000256" key="6">
    <source>
        <dbReference type="ARBA" id="ARBA00022824"/>
    </source>
</evidence>
<feature type="signal peptide" evidence="12">
    <location>
        <begin position="1"/>
        <end position="25"/>
    </location>
</feature>
<organism evidence="14 15">
    <name type="scientific">Saccoglossus kowalevskii</name>
    <name type="common">Acorn worm</name>
    <dbReference type="NCBI Taxonomy" id="10224"/>
    <lineage>
        <taxon>Eukaryota</taxon>
        <taxon>Metazoa</taxon>
        <taxon>Hemichordata</taxon>
        <taxon>Enteropneusta</taxon>
        <taxon>Harrimaniidae</taxon>
        <taxon>Saccoglossus</taxon>
    </lineage>
</organism>
<evidence type="ECO:0000256" key="7">
    <source>
        <dbReference type="ARBA" id="ARBA00022927"/>
    </source>
</evidence>
<evidence type="ECO:0000259" key="13">
    <source>
        <dbReference type="Pfam" id="PF08609"/>
    </source>
</evidence>